<evidence type="ECO:0000256" key="1">
    <source>
        <dbReference type="SAM" id="MobiDB-lite"/>
    </source>
</evidence>
<reference evidence="2 3" key="1">
    <citation type="submission" date="2019-11" db="EMBL/GenBank/DDBJ databases">
        <title>Whole genome sequence of Oryza granulata.</title>
        <authorList>
            <person name="Li W."/>
        </authorList>
    </citation>
    <scope>NUCLEOTIDE SEQUENCE [LARGE SCALE GENOMIC DNA]</scope>
    <source>
        <strain evidence="3">cv. Menghai</strain>
        <tissue evidence="2">Leaf</tissue>
    </source>
</reference>
<keyword evidence="3" id="KW-1185">Reference proteome</keyword>
<accession>A0A6G1D6D3</accession>
<comment type="caution">
    <text evidence="2">The sequence shown here is derived from an EMBL/GenBank/DDBJ whole genome shotgun (WGS) entry which is preliminary data.</text>
</comment>
<gene>
    <name evidence="2" type="ORF">E2562_022332</name>
</gene>
<organism evidence="2 3">
    <name type="scientific">Oryza meyeriana var. granulata</name>
    <dbReference type="NCBI Taxonomy" id="110450"/>
    <lineage>
        <taxon>Eukaryota</taxon>
        <taxon>Viridiplantae</taxon>
        <taxon>Streptophyta</taxon>
        <taxon>Embryophyta</taxon>
        <taxon>Tracheophyta</taxon>
        <taxon>Spermatophyta</taxon>
        <taxon>Magnoliopsida</taxon>
        <taxon>Liliopsida</taxon>
        <taxon>Poales</taxon>
        <taxon>Poaceae</taxon>
        <taxon>BOP clade</taxon>
        <taxon>Oryzoideae</taxon>
        <taxon>Oryzeae</taxon>
        <taxon>Oryzinae</taxon>
        <taxon>Oryza</taxon>
        <taxon>Oryza meyeriana</taxon>
    </lineage>
</organism>
<sequence length="86" mass="9198">MAARPSSPTAEAAPHVLSTRKYVSSLEQMEAFVASGRSGFTLFVDHETSLAEASRIKRRTGPPSDNGVSVGNPELLERKKDAELGV</sequence>
<proteinExistence type="predicted"/>
<protein>
    <submittedName>
        <fullName evidence="2">Uncharacterized protein</fullName>
    </submittedName>
</protein>
<dbReference type="Proteomes" id="UP000479710">
    <property type="component" value="Unassembled WGS sequence"/>
</dbReference>
<feature type="compositionally biased region" description="Basic and acidic residues" evidence="1">
    <location>
        <begin position="75"/>
        <end position="86"/>
    </location>
</feature>
<name>A0A6G1D6D3_9ORYZ</name>
<evidence type="ECO:0000313" key="2">
    <source>
        <dbReference type="EMBL" id="KAF0907946.1"/>
    </source>
</evidence>
<feature type="region of interest" description="Disordered" evidence="1">
    <location>
        <begin position="51"/>
        <end position="86"/>
    </location>
</feature>
<evidence type="ECO:0000313" key="3">
    <source>
        <dbReference type="Proteomes" id="UP000479710"/>
    </source>
</evidence>
<dbReference type="AlphaFoldDB" id="A0A6G1D6D3"/>
<dbReference type="EMBL" id="SPHZ02000007">
    <property type="protein sequence ID" value="KAF0907946.1"/>
    <property type="molecule type" value="Genomic_DNA"/>
</dbReference>